<feature type="compositionally biased region" description="Basic and acidic residues" evidence="2">
    <location>
        <begin position="332"/>
        <end position="343"/>
    </location>
</feature>
<reference evidence="4" key="3">
    <citation type="submission" date="2015-04" db="UniProtKB">
        <authorList>
            <consortium name="EnsemblPlants"/>
        </authorList>
    </citation>
    <scope>IDENTIFICATION</scope>
    <source>
        <strain evidence="4">cv. Jemalong A17</strain>
    </source>
</reference>
<accession>A0A072U7R4</accession>
<feature type="region of interest" description="Disordered" evidence="2">
    <location>
        <begin position="315"/>
        <end position="368"/>
    </location>
</feature>
<dbReference type="GO" id="GO:0042273">
    <property type="term" value="P:ribosomal large subunit biogenesis"/>
    <property type="evidence" value="ECO:0000318"/>
    <property type="project" value="GO_Central"/>
</dbReference>
<dbReference type="PANTHER" id="PTHR10792">
    <property type="entry name" value="60S RIBOSOMAL PROTEIN L24"/>
    <property type="match status" value="1"/>
</dbReference>
<gene>
    <name evidence="3" type="ordered locus">MTR_6g033905</name>
</gene>
<dbReference type="EnsemblPlants" id="KEH25737">
    <property type="protein sequence ID" value="KEH25737"/>
    <property type="gene ID" value="MTR_6g033905"/>
</dbReference>
<dbReference type="InterPro" id="IPR056366">
    <property type="entry name" value="Ribosomal_eL24"/>
</dbReference>
<dbReference type="Proteomes" id="UP000002051">
    <property type="component" value="Chromosome 6"/>
</dbReference>
<feature type="compositionally biased region" description="Low complexity" evidence="2">
    <location>
        <begin position="1"/>
        <end position="12"/>
    </location>
</feature>
<dbReference type="GO" id="GO:0005730">
    <property type="term" value="C:nucleolus"/>
    <property type="evidence" value="ECO:0000318"/>
    <property type="project" value="GO_Central"/>
</dbReference>
<protein>
    <submittedName>
        <fullName evidence="3 4">Uncharacterized protein</fullName>
    </submittedName>
</protein>
<name>A0A072U7R4_MEDTR</name>
<dbReference type="HOGENOM" id="CLU_015296_2_0_1"/>
<keyword evidence="1" id="KW-0175">Coiled coil</keyword>
<evidence type="ECO:0000313" key="4">
    <source>
        <dbReference type="EnsemblPlants" id="KEH25737"/>
    </source>
</evidence>
<evidence type="ECO:0000313" key="5">
    <source>
        <dbReference type="Proteomes" id="UP000002051"/>
    </source>
</evidence>
<evidence type="ECO:0000313" key="3">
    <source>
        <dbReference type="EMBL" id="KEH25737.1"/>
    </source>
</evidence>
<sequence>MASSSSVPESSSNMQQPEAPAYEIKGRTMSLEEWDLKIQTENPVDFKSLAFHGCNISKYYETQGLVEYFKFLNGPTYQTLVRHFWVRATIYDRAAAKIEEDEKTELRSSIMGIPIHISEQVLAYVLRRPAHGSFEGGIQNAKDSHWNENANLLPKGGSSDQPSLEHKIFLHFFIKREYANVPKYMFKHLVNQTRESQLNNRCWVPYGRLLSEIFHQGGILKALSSVNAFTDAQLGTETGKIINGTTLRHMKLIGKDDYTKLSTDMQESDAKSALMEDFPPICKQDALEVQMHFIRDHFERTNVKISLREVPEEMYGGPLPVAKSRKTKRKALTKEDYLEEASKKSSKKSKRRKVESVSQTTSEGLKKAKPTVIVSPMVEVTSEMEQEANELAEKELASQKQLAEQYRRERDEKLKAAGLLEINPLSAKKASEIVALAAETQEQTIKEATIVLQEAVPRGEGTSEAHASEFEATLSDSLKGIPDSPHCVDIVNVESDSTPSVSSDSTSLSSFDLDEITLSQKYNMHPKNHSPSSKTHKEPESSILEQINELASQRMKVTEHLSPNSQTSFCSFTRNQHITTKSL</sequence>
<proteinExistence type="predicted"/>
<dbReference type="EMBL" id="CM001222">
    <property type="protein sequence ID" value="KEH25737.1"/>
    <property type="molecule type" value="Genomic_DNA"/>
</dbReference>
<dbReference type="GO" id="GO:0003735">
    <property type="term" value="F:structural constituent of ribosome"/>
    <property type="evidence" value="ECO:0007669"/>
    <property type="project" value="InterPro"/>
</dbReference>
<organism evidence="3 5">
    <name type="scientific">Medicago truncatula</name>
    <name type="common">Barrel medic</name>
    <name type="synonym">Medicago tribuloides</name>
    <dbReference type="NCBI Taxonomy" id="3880"/>
    <lineage>
        <taxon>Eukaryota</taxon>
        <taxon>Viridiplantae</taxon>
        <taxon>Streptophyta</taxon>
        <taxon>Embryophyta</taxon>
        <taxon>Tracheophyta</taxon>
        <taxon>Spermatophyta</taxon>
        <taxon>Magnoliopsida</taxon>
        <taxon>eudicotyledons</taxon>
        <taxon>Gunneridae</taxon>
        <taxon>Pentapetalae</taxon>
        <taxon>rosids</taxon>
        <taxon>fabids</taxon>
        <taxon>Fabales</taxon>
        <taxon>Fabaceae</taxon>
        <taxon>Papilionoideae</taxon>
        <taxon>50 kb inversion clade</taxon>
        <taxon>NPAAA clade</taxon>
        <taxon>Hologalegina</taxon>
        <taxon>IRL clade</taxon>
        <taxon>Trifolieae</taxon>
        <taxon>Medicago</taxon>
    </lineage>
</organism>
<evidence type="ECO:0000256" key="1">
    <source>
        <dbReference type="SAM" id="Coils"/>
    </source>
</evidence>
<keyword evidence="5" id="KW-1185">Reference proteome</keyword>
<dbReference type="PANTHER" id="PTHR10792:SF8">
    <property type="entry name" value="RIBOSOME BIOGENESIS PROTEIN RLP24-RELATED"/>
    <property type="match status" value="1"/>
</dbReference>
<dbReference type="AlphaFoldDB" id="A0A072U7R4"/>
<evidence type="ECO:0000256" key="2">
    <source>
        <dbReference type="SAM" id="MobiDB-lite"/>
    </source>
</evidence>
<feature type="region of interest" description="Disordered" evidence="2">
    <location>
        <begin position="523"/>
        <end position="542"/>
    </location>
</feature>
<reference evidence="3 5" key="1">
    <citation type="journal article" date="2011" name="Nature">
        <title>The Medicago genome provides insight into the evolution of rhizobial symbioses.</title>
        <authorList>
            <person name="Young N.D."/>
            <person name="Debelle F."/>
            <person name="Oldroyd G.E."/>
            <person name="Geurts R."/>
            <person name="Cannon S.B."/>
            <person name="Udvardi M.K."/>
            <person name="Benedito V.A."/>
            <person name="Mayer K.F."/>
            <person name="Gouzy J."/>
            <person name="Schoof H."/>
            <person name="Van de Peer Y."/>
            <person name="Proost S."/>
            <person name="Cook D.R."/>
            <person name="Meyers B.C."/>
            <person name="Spannagl M."/>
            <person name="Cheung F."/>
            <person name="De Mita S."/>
            <person name="Krishnakumar V."/>
            <person name="Gundlach H."/>
            <person name="Zhou S."/>
            <person name="Mudge J."/>
            <person name="Bharti A.K."/>
            <person name="Murray J.D."/>
            <person name="Naoumkina M.A."/>
            <person name="Rosen B."/>
            <person name="Silverstein K.A."/>
            <person name="Tang H."/>
            <person name="Rombauts S."/>
            <person name="Zhao P.X."/>
            <person name="Zhou P."/>
            <person name="Barbe V."/>
            <person name="Bardou P."/>
            <person name="Bechner M."/>
            <person name="Bellec A."/>
            <person name="Berger A."/>
            <person name="Berges H."/>
            <person name="Bidwell S."/>
            <person name="Bisseling T."/>
            <person name="Choisne N."/>
            <person name="Couloux A."/>
            <person name="Denny R."/>
            <person name="Deshpande S."/>
            <person name="Dai X."/>
            <person name="Doyle J.J."/>
            <person name="Dudez A.M."/>
            <person name="Farmer A.D."/>
            <person name="Fouteau S."/>
            <person name="Franken C."/>
            <person name="Gibelin C."/>
            <person name="Gish J."/>
            <person name="Goldstein S."/>
            <person name="Gonzalez A.J."/>
            <person name="Green P.J."/>
            <person name="Hallab A."/>
            <person name="Hartog M."/>
            <person name="Hua A."/>
            <person name="Humphray S.J."/>
            <person name="Jeong D.H."/>
            <person name="Jing Y."/>
            <person name="Jocker A."/>
            <person name="Kenton S.M."/>
            <person name="Kim D.J."/>
            <person name="Klee K."/>
            <person name="Lai H."/>
            <person name="Lang C."/>
            <person name="Lin S."/>
            <person name="Macmil S.L."/>
            <person name="Magdelenat G."/>
            <person name="Matthews L."/>
            <person name="McCorrison J."/>
            <person name="Monaghan E.L."/>
            <person name="Mun J.H."/>
            <person name="Najar F.Z."/>
            <person name="Nicholson C."/>
            <person name="Noirot C."/>
            <person name="O'Bleness M."/>
            <person name="Paule C.R."/>
            <person name="Poulain J."/>
            <person name="Prion F."/>
            <person name="Qin B."/>
            <person name="Qu C."/>
            <person name="Retzel E.F."/>
            <person name="Riddle C."/>
            <person name="Sallet E."/>
            <person name="Samain S."/>
            <person name="Samson N."/>
            <person name="Sanders I."/>
            <person name="Saurat O."/>
            <person name="Scarpelli C."/>
            <person name="Schiex T."/>
            <person name="Segurens B."/>
            <person name="Severin A.J."/>
            <person name="Sherrier D.J."/>
            <person name="Shi R."/>
            <person name="Sims S."/>
            <person name="Singer S.R."/>
            <person name="Sinharoy S."/>
            <person name="Sterck L."/>
            <person name="Viollet A."/>
            <person name="Wang B.B."/>
            <person name="Wang K."/>
            <person name="Wang M."/>
            <person name="Wang X."/>
            <person name="Warfsmann J."/>
            <person name="Weissenbach J."/>
            <person name="White D.D."/>
            <person name="White J.D."/>
            <person name="Wiley G.B."/>
            <person name="Wincker P."/>
            <person name="Xing Y."/>
            <person name="Yang L."/>
            <person name="Yao Z."/>
            <person name="Ying F."/>
            <person name="Zhai J."/>
            <person name="Zhou L."/>
            <person name="Zuber A."/>
            <person name="Denarie J."/>
            <person name="Dixon R.A."/>
            <person name="May G.D."/>
            <person name="Schwartz D.C."/>
            <person name="Rogers J."/>
            <person name="Quetier F."/>
            <person name="Town C.D."/>
            <person name="Roe B.A."/>
        </authorList>
    </citation>
    <scope>NUCLEOTIDE SEQUENCE [LARGE SCALE GENOMIC DNA]</scope>
    <source>
        <strain evidence="3">A17</strain>
        <strain evidence="4 5">cv. Jemalong A17</strain>
    </source>
</reference>
<feature type="coiled-coil region" evidence="1">
    <location>
        <begin position="377"/>
        <end position="416"/>
    </location>
</feature>
<feature type="region of interest" description="Disordered" evidence="2">
    <location>
        <begin position="1"/>
        <end position="20"/>
    </location>
</feature>
<feature type="compositionally biased region" description="Basic residues" evidence="2">
    <location>
        <begin position="344"/>
        <end position="353"/>
    </location>
</feature>
<reference evidence="3 5" key="2">
    <citation type="journal article" date="2014" name="BMC Genomics">
        <title>An improved genome release (version Mt4.0) for the model legume Medicago truncatula.</title>
        <authorList>
            <person name="Tang H."/>
            <person name="Krishnakumar V."/>
            <person name="Bidwell S."/>
            <person name="Rosen B."/>
            <person name="Chan A."/>
            <person name="Zhou S."/>
            <person name="Gentzbittel L."/>
            <person name="Childs K.L."/>
            <person name="Yandell M."/>
            <person name="Gundlach H."/>
            <person name="Mayer K.F."/>
            <person name="Schwartz D.C."/>
            <person name="Town C.D."/>
        </authorList>
    </citation>
    <scope>GENOME REANNOTATION</scope>
    <source>
        <strain evidence="3">A17</strain>
        <strain evidence="4 5">cv. Jemalong A17</strain>
    </source>
</reference>